<feature type="domain" description="HTH luxR-type" evidence="2">
    <location>
        <begin position="419"/>
        <end position="484"/>
    </location>
</feature>
<comment type="caution">
    <text evidence="4">The sequence shown here is derived from an EMBL/GenBank/DDBJ whole genome shotgun (WGS) entry which is preliminary data.</text>
</comment>
<dbReference type="GO" id="GO:0006355">
    <property type="term" value="P:regulation of DNA-templated transcription"/>
    <property type="evidence" value="ECO:0007669"/>
    <property type="project" value="InterPro"/>
</dbReference>
<reference evidence="4 5" key="1">
    <citation type="journal article" date="2016" name="Antonie Van Leeuwenhoek">
        <title>Denitratimonas tolerans gen. nov., sp. nov., a denitrifying bacterium isolated from a bioreactor for tannery wastewater treatment.</title>
        <authorList>
            <person name="Han S.I."/>
            <person name="Kim J.O."/>
            <person name="Lee Y.R."/>
            <person name="Ekpeghere K.I."/>
            <person name="Koh S.C."/>
            <person name="Whang K.S."/>
        </authorList>
    </citation>
    <scope>NUCLEOTIDE SEQUENCE [LARGE SCALE GENOMIC DNA]</scope>
    <source>
        <strain evidence="4 5">KACC 17565</strain>
    </source>
</reference>
<sequence length="490" mass="54187">MTREPHAAQGVGRRQLQQIMAHLSEGVILLDPDGAILWANRAALDMHGCATQQDLGESTAQYAERFLLRESGGRAIPPSRSPFARLASGESFASLVLELTQRDGQEMVRTLEFRGLVLLDEADQAELLVLFAIDTTEKVDSDELFDRFFSTKPSPAAILRLDDSRYIRVNEGFCEMTGFASEDILGRPFHEIDVLHDAQRREQALRALATHSAIRPQETCVRTSDGDRKSVMVAGQPIVVTGRPCMLFTFIDLEARRRAEQSLRQSEERFAKAFRMAPVPMAVCVQSNWCVIEANGAFATAVGRPRGEIVGRSITSSGLYLDRATLRDINLALDAGQMIRNRDVQLRALDNVVIDGLLSAESVTLQDEACALFVIQDITERKRGEAELISAMEAVMKDASWFSRTVMEKLAQVRRPQATASEMDALTAREREVLELICSGHGDAAIAERLGLSRNTVRNHVATLYGKIGVNRRSTAVIWGRERGFGASAE</sequence>
<feature type="domain" description="PAS" evidence="3">
    <location>
        <begin position="12"/>
        <end position="58"/>
    </location>
</feature>
<dbReference type="SUPFAM" id="SSF55785">
    <property type="entry name" value="PYP-like sensor domain (PAS domain)"/>
    <property type="match status" value="3"/>
</dbReference>
<dbReference type="InterPro" id="IPR000014">
    <property type="entry name" value="PAS"/>
</dbReference>
<dbReference type="NCBIfam" id="TIGR00229">
    <property type="entry name" value="sensory_box"/>
    <property type="match status" value="2"/>
</dbReference>
<keyword evidence="5" id="KW-1185">Reference proteome</keyword>
<dbReference type="InterPro" id="IPR036388">
    <property type="entry name" value="WH-like_DNA-bd_sf"/>
</dbReference>
<dbReference type="EMBL" id="JBBDHC010000004">
    <property type="protein sequence ID" value="MEJ1248840.1"/>
    <property type="molecule type" value="Genomic_DNA"/>
</dbReference>
<dbReference type="AlphaFoldDB" id="A0AAW9R2B4"/>
<dbReference type="SUPFAM" id="SSF46894">
    <property type="entry name" value="C-terminal effector domain of the bipartite response regulators"/>
    <property type="match status" value="1"/>
</dbReference>
<feature type="domain" description="PAS" evidence="3">
    <location>
        <begin position="141"/>
        <end position="196"/>
    </location>
</feature>
<dbReference type="PROSITE" id="PS50112">
    <property type="entry name" value="PAS"/>
    <property type="match status" value="2"/>
</dbReference>
<dbReference type="SMART" id="SM00421">
    <property type="entry name" value="HTH_LUXR"/>
    <property type="match status" value="1"/>
</dbReference>
<dbReference type="Pfam" id="PF00196">
    <property type="entry name" value="GerE"/>
    <property type="match status" value="1"/>
</dbReference>
<accession>A0AAW9R2B4</accession>
<evidence type="ECO:0000313" key="5">
    <source>
        <dbReference type="Proteomes" id="UP001364472"/>
    </source>
</evidence>
<proteinExistence type="predicted"/>
<dbReference type="PANTHER" id="PTHR43214:SF38">
    <property type="entry name" value="NITRATE_NITRITE RESPONSE REGULATOR PROTEIN NARL"/>
    <property type="match status" value="1"/>
</dbReference>
<dbReference type="CDD" id="cd00130">
    <property type="entry name" value="PAS"/>
    <property type="match status" value="3"/>
</dbReference>
<dbReference type="Gene3D" id="1.10.10.10">
    <property type="entry name" value="Winged helix-like DNA-binding domain superfamily/Winged helix DNA-binding domain"/>
    <property type="match status" value="1"/>
</dbReference>
<dbReference type="SMART" id="SM00091">
    <property type="entry name" value="PAS"/>
    <property type="match status" value="3"/>
</dbReference>
<evidence type="ECO:0000256" key="1">
    <source>
        <dbReference type="ARBA" id="ARBA00023125"/>
    </source>
</evidence>
<keyword evidence="1" id="KW-0238">DNA-binding</keyword>
<dbReference type="Pfam" id="PF13426">
    <property type="entry name" value="PAS_9"/>
    <property type="match status" value="1"/>
</dbReference>
<dbReference type="InterPro" id="IPR000792">
    <property type="entry name" value="Tscrpt_reg_LuxR_C"/>
</dbReference>
<evidence type="ECO:0000313" key="4">
    <source>
        <dbReference type="EMBL" id="MEJ1248840.1"/>
    </source>
</evidence>
<dbReference type="InterPro" id="IPR013656">
    <property type="entry name" value="PAS_4"/>
</dbReference>
<evidence type="ECO:0000259" key="2">
    <source>
        <dbReference type="PROSITE" id="PS50043"/>
    </source>
</evidence>
<dbReference type="Gene3D" id="3.30.450.20">
    <property type="entry name" value="PAS domain"/>
    <property type="match status" value="3"/>
</dbReference>
<name>A0AAW9R2B4_9GAMM</name>
<protein>
    <submittedName>
        <fullName evidence="4">Helix-turn-helix transcriptional regulator</fullName>
    </submittedName>
</protein>
<organism evidence="4 5">
    <name type="scientific">Denitratimonas tolerans</name>
    <dbReference type="NCBI Taxonomy" id="1338420"/>
    <lineage>
        <taxon>Bacteria</taxon>
        <taxon>Pseudomonadati</taxon>
        <taxon>Pseudomonadota</taxon>
        <taxon>Gammaproteobacteria</taxon>
        <taxon>Lysobacterales</taxon>
        <taxon>Lysobacteraceae</taxon>
        <taxon>Denitratimonas</taxon>
    </lineage>
</organism>
<dbReference type="Pfam" id="PF08448">
    <property type="entry name" value="PAS_4"/>
    <property type="match status" value="2"/>
</dbReference>
<dbReference type="InterPro" id="IPR016032">
    <property type="entry name" value="Sig_transdc_resp-reg_C-effctor"/>
</dbReference>
<dbReference type="PRINTS" id="PR00038">
    <property type="entry name" value="HTHLUXR"/>
</dbReference>
<dbReference type="InterPro" id="IPR039420">
    <property type="entry name" value="WalR-like"/>
</dbReference>
<dbReference type="PROSITE" id="PS50043">
    <property type="entry name" value="HTH_LUXR_2"/>
    <property type="match status" value="1"/>
</dbReference>
<evidence type="ECO:0000259" key="3">
    <source>
        <dbReference type="PROSITE" id="PS50112"/>
    </source>
</evidence>
<dbReference type="PANTHER" id="PTHR43214">
    <property type="entry name" value="TWO-COMPONENT RESPONSE REGULATOR"/>
    <property type="match status" value="1"/>
</dbReference>
<dbReference type="CDD" id="cd06170">
    <property type="entry name" value="LuxR_C_like"/>
    <property type="match status" value="1"/>
</dbReference>
<dbReference type="RefSeq" id="WP_337334560.1">
    <property type="nucleotide sequence ID" value="NZ_JBBDHC010000004.1"/>
</dbReference>
<dbReference type="GO" id="GO:0003677">
    <property type="term" value="F:DNA binding"/>
    <property type="evidence" value="ECO:0007669"/>
    <property type="project" value="UniProtKB-KW"/>
</dbReference>
<dbReference type="InterPro" id="IPR035965">
    <property type="entry name" value="PAS-like_dom_sf"/>
</dbReference>
<gene>
    <name evidence="4" type="ORF">WB794_04010</name>
</gene>
<dbReference type="Proteomes" id="UP001364472">
    <property type="component" value="Unassembled WGS sequence"/>
</dbReference>